<dbReference type="HAMAP" id="MF_01322">
    <property type="entry name" value="RNApol_bact_RpoC"/>
    <property type="match status" value="1"/>
</dbReference>
<comment type="caution">
    <text evidence="11">The sequence shown here is derived from an EMBL/GenBank/DDBJ whole genome shotgun (WGS) entry which is preliminary data.</text>
</comment>
<comment type="similarity">
    <text evidence="7 8">Belongs to the RNA polymerase beta' chain family.</text>
</comment>
<evidence type="ECO:0000256" key="9">
    <source>
        <dbReference type="SAM" id="MobiDB-lite"/>
    </source>
</evidence>
<evidence type="ECO:0000256" key="6">
    <source>
        <dbReference type="ARBA" id="ARBA00048552"/>
    </source>
</evidence>
<dbReference type="RefSeq" id="WP_106688312.1">
    <property type="nucleotide sequence ID" value="NZ_CP061703.1"/>
</dbReference>
<evidence type="ECO:0000256" key="7">
    <source>
        <dbReference type="HAMAP-Rule" id="MF_01322"/>
    </source>
</evidence>
<dbReference type="Pfam" id="PF05000">
    <property type="entry name" value="RNA_pol_Rpb1_4"/>
    <property type="match status" value="1"/>
</dbReference>
<dbReference type="EC" id="2.7.7.6" evidence="7"/>
<evidence type="ECO:0000256" key="1">
    <source>
        <dbReference type="ARBA" id="ARBA00022478"/>
    </source>
</evidence>
<dbReference type="Pfam" id="PF04997">
    <property type="entry name" value="RNA_pol_Rpb1_1"/>
    <property type="match status" value="1"/>
</dbReference>
<feature type="region of interest" description="Disordered" evidence="9">
    <location>
        <begin position="328"/>
        <end position="347"/>
    </location>
</feature>
<keyword evidence="7" id="KW-0460">Magnesium</keyword>
<feature type="binding site" evidence="7">
    <location>
        <position position="479"/>
    </location>
    <ligand>
        <name>Mg(2+)</name>
        <dbReference type="ChEBI" id="CHEBI:18420"/>
    </ligand>
</feature>
<dbReference type="Pfam" id="PF04983">
    <property type="entry name" value="RNA_pol_Rpb1_3"/>
    <property type="match status" value="1"/>
</dbReference>
<dbReference type="Gene3D" id="1.10.1790.20">
    <property type="match status" value="1"/>
</dbReference>
<dbReference type="InterPro" id="IPR007083">
    <property type="entry name" value="RNA_pol_Rpb1_4"/>
</dbReference>
<feature type="binding site" evidence="7">
    <location>
        <position position="825"/>
    </location>
    <ligand>
        <name>Zn(2+)</name>
        <dbReference type="ChEBI" id="CHEBI:29105"/>
        <label>2</label>
    </ligand>
</feature>
<evidence type="ECO:0000256" key="8">
    <source>
        <dbReference type="RuleBase" id="RU004279"/>
    </source>
</evidence>
<dbReference type="SUPFAM" id="SSF64484">
    <property type="entry name" value="beta and beta-prime subunits of DNA dependent RNA-polymerase"/>
    <property type="match status" value="1"/>
</dbReference>
<dbReference type="InterPro" id="IPR042102">
    <property type="entry name" value="RNA_pol_Rpb1_3_sf"/>
</dbReference>
<dbReference type="InterPro" id="IPR000722">
    <property type="entry name" value="RNA_pol_asu"/>
</dbReference>
<dbReference type="NCBIfam" id="TIGR02386">
    <property type="entry name" value="rpoC_TIGR"/>
    <property type="match status" value="1"/>
</dbReference>
<dbReference type="EMBL" id="JAPFGC010000002">
    <property type="protein sequence ID" value="MDA0177149.1"/>
    <property type="molecule type" value="Genomic_DNA"/>
</dbReference>
<evidence type="ECO:0000256" key="5">
    <source>
        <dbReference type="ARBA" id="ARBA00023163"/>
    </source>
</evidence>
<comment type="subunit">
    <text evidence="7">The RNAP catalytic core consists of 2 alpha, 1 beta, 1 beta' and 1 omega subunit. When a sigma factor is associated with the core the holoenzyme is formed, which can initiate transcription.</text>
</comment>
<dbReference type="InterPro" id="IPR006592">
    <property type="entry name" value="RNA_pol_N"/>
</dbReference>
<dbReference type="Gene3D" id="1.10.132.30">
    <property type="match status" value="1"/>
</dbReference>
<evidence type="ECO:0000259" key="10">
    <source>
        <dbReference type="SMART" id="SM00663"/>
    </source>
</evidence>
<dbReference type="PANTHER" id="PTHR19376">
    <property type="entry name" value="DNA-DIRECTED RNA POLYMERASE"/>
    <property type="match status" value="1"/>
</dbReference>
<comment type="cofactor">
    <cofactor evidence="7">
        <name>Mg(2+)</name>
        <dbReference type="ChEBI" id="CHEBI:18420"/>
    </cofactor>
    <text evidence="7">Binds 1 Mg(2+) ion per subunit.</text>
</comment>
<dbReference type="InterPro" id="IPR007081">
    <property type="entry name" value="RNA_pol_Rpb1_5"/>
</dbReference>
<dbReference type="SMART" id="SM00663">
    <property type="entry name" value="RPOLA_N"/>
    <property type="match status" value="1"/>
</dbReference>
<feature type="binding site" evidence="7">
    <location>
        <position position="481"/>
    </location>
    <ligand>
        <name>Mg(2+)</name>
        <dbReference type="ChEBI" id="CHEBI:18420"/>
    </ligand>
</feature>
<feature type="compositionally biased region" description="Polar residues" evidence="9">
    <location>
        <begin position="329"/>
        <end position="346"/>
    </location>
</feature>
<organism evidence="11 12">
    <name type="scientific">Mesoflavibacter profundi</name>
    <dbReference type="NCBI Taxonomy" id="2708110"/>
    <lineage>
        <taxon>Bacteria</taxon>
        <taxon>Pseudomonadati</taxon>
        <taxon>Bacteroidota</taxon>
        <taxon>Flavobacteriia</taxon>
        <taxon>Flavobacteriales</taxon>
        <taxon>Flavobacteriaceae</taxon>
        <taxon>Mesoflavibacter</taxon>
    </lineage>
</organism>
<dbReference type="CDD" id="cd02655">
    <property type="entry name" value="RNAP_beta'_C"/>
    <property type="match status" value="1"/>
</dbReference>
<gene>
    <name evidence="7 11" type="primary">rpoC</name>
    <name evidence="11" type="ORF">OOZ35_06535</name>
</gene>
<keyword evidence="3 7" id="KW-0548">Nucleotidyltransferase</keyword>
<feature type="binding site" evidence="7">
    <location>
        <position position="68"/>
    </location>
    <ligand>
        <name>Zn(2+)</name>
        <dbReference type="ChEBI" id="CHEBI:29105"/>
        <label>1</label>
    </ligand>
</feature>
<evidence type="ECO:0000313" key="12">
    <source>
        <dbReference type="Proteomes" id="UP001149142"/>
    </source>
</evidence>
<dbReference type="Gene3D" id="1.10.150.390">
    <property type="match status" value="1"/>
</dbReference>
<dbReference type="Gene3D" id="4.10.860.120">
    <property type="entry name" value="RNA polymerase II, clamp domain"/>
    <property type="match status" value="1"/>
</dbReference>
<dbReference type="GO" id="GO:0000428">
    <property type="term" value="C:DNA-directed RNA polymerase complex"/>
    <property type="evidence" value="ECO:0007669"/>
    <property type="project" value="UniProtKB-KW"/>
</dbReference>
<keyword evidence="12" id="KW-1185">Reference proteome</keyword>
<dbReference type="InterPro" id="IPR044893">
    <property type="entry name" value="RNA_pol_Rpb1_clamp_domain"/>
</dbReference>
<comment type="cofactor">
    <cofactor evidence="7">
        <name>Zn(2+)</name>
        <dbReference type="ChEBI" id="CHEBI:29105"/>
    </cofactor>
    <text evidence="7">Binds 2 Zn(2+) ions per subunit.</text>
</comment>
<dbReference type="CDD" id="cd01609">
    <property type="entry name" value="RNAP_beta'_N"/>
    <property type="match status" value="1"/>
</dbReference>
<feature type="binding site" evidence="7">
    <location>
        <position position="899"/>
    </location>
    <ligand>
        <name>Zn(2+)</name>
        <dbReference type="ChEBI" id="CHEBI:29105"/>
        <label>2</label>
    </ligand>
</feature>
<dbReference type="InterPro" id="IPR038120">
    <property type="entry name" value="Rpb1_funnel_sf"/>
</dbReference>
<accession>A0ABT4RZA2</accession>
<dbReference type="Pfam" id="PF00623">
    <property type="entry name" value="RNA_pol_Rpb1_2"/>
    <property type="match status" value="1"/>
</dbReference>
<keyword evidence="5 7" id="KW-0804">Transcription</keyword>
<keyword evidence="4 7" id="KW-0479">Metal-binding</keyword>
<dbReference type="Gene3D" id="1.10.274.100">
    <property type="entry name" value="RNA polymerase Rpb1, domain 3"/>
    <property type="match status" value="2"/>
</dbReference>
<dbReference type="InterPro" id="IPR007080">
    <property type="entry name" value="RNA_pol_Rpb1_1"/>
</dbReference>
<dbReference type="InterPro" id="IPR045867">
    <property type="entry name" value="DNA-dir_RpoC_beta_prime"/>
</dbReference>
<dbReference type="Pfam" id="PF04998">
    <property type="entry name" value="RNA_pol_Rpb1_5"/>
    <property type="match status" value="1"/>
</dbReference>
<evidence type="ECO:0000256" key="4">
    <source>
        <dbReference type="ARBA" id="ARBA00022723"/>
    </source>
</evidence>
<dbReference type="Proteomes" id="UP001149142">
    <property type="component" value="Unassembled WGS sequence"/>
</dbReference>
<dbReference type="InterPro" id="IPR012754">
    <property type="entry name" value="DNA-dir_RpoC_beta_prime_bact"/>
</dbReference>
<evidence type="ECO:0000256" key="3">
    <source>
        <dbReference type="ARBA" id="ARBA00022695"/>
    </source>
</evidence>
<sequence length="1433" mass="159689">MARKQDKNSVKRFNKISIGLASPESILAESRGEVLKPETINYRTHKPERDGLFCERIFGPVKDYECACGKYKRIRYKGIVCDRCGVEVTEKKVRRDRVGHINLVVPVAHIWYFRSLPNKIGYLLGLPSKKLDMIIYYERYVVIQPGNAKNEEGEPLQKMDFLTEEEYLNILETLPQDNNYLEDTDPNKFIAKMGAECLIDLLARIDLDGLSFELRHKANTETSKQRKTEALKRLQVVEALRESNEYRENRPEWMIMKVVPVIPPELRPLVPLDGGRFATSDLNDLYRRVIIRNNRLKRLVEIKAPEVILRNEKRMLQESVDSLFDNTRKSSAVKTDSNRPLKSLSDSLKGKQGRFRQNLLGKRVDYSARSVIVVGPELKLFECGLPKNMAAELYKPFVIRKLIERGIVKTVKSAKKIIDKKEPVVWDILENVLKGHPVLLNRAPTLHRLGIQAFQPKLIEGKAIQLHPLVCTAFNADFDGDQMAVHLPLGPEAILEAQLLMLASHNILNPANGSPVTVPSQDMVLGLYYMTKHKKSTPELVVKGEGLTFYSAEEVTIAYNEKRVDLNAGIKVRAIDFNEAGELVPQIIETTVGRVLFNEKVPAAAGFINTVLTKKSLRDIIGNILKVTSVPETAAFLDEIKTLGYNFAFRGGLSFSLGDIIIPPEKQSMIDEANKKVDGITGNYNMGLITNNERYNQVIDIWTSTNAELTELSMKRIREDQQGFNSVYMMLDSGARGSKEQIRQLTGMRGLMAKPKKSNAGGGEIIENPILSNFKEGLSILEYFISTHGARKGLADTALKTADAGYLTRRLVDVSQDVIVNSEDCGTLRGVEVTPLKKNDEVVESLAERIVGRVSLNDVYNPLTEEVLVEAGQLINETIADKIEQSPVESVEVRSPLTCEAKQGICAQCYGRNLATNKMVQRGEAVGVVAAQSIGEPGTQLTLRTFHVGGIAGNISEENKLVTKFDGIAEIEDLKTVKGTDNEGNEVDVVISRTSELKLVDKKTGIVLSTNNIPYGSHIFIKNGESLKAGDVVCSWDPYNGVIISEFAGKVRYENIEQGITYQVEIDEQTGFQEKVISESRNKKLIPTLIIEDSKGEAIRSYNLPVGAHIMIDDGEKIKVGKILVKIPRKSAKAGDITGGLPRVTELFEARNPSNPAVVSEIDGVVSFGKIKRGNREIIVESKLGEIKKYLVKLSNQILVQENDFVKAGMPLSDGSVTPNDILNIKGPSAVQQYLVNEVQEVYRLQGVKINDKHFEVVVRQMMRKVRIIDSGDTTFLEDQLVHKSDFIEENDEIFGMKVVENAGDSTNLKEGQIITAFQLRDENSILKREDKQLVDARDARPATATPILQGITRASLQTKSFISAASFQETTKVLNEAAVSGKVDTLEGLKENVIVGHRIPAGTGMRTYDNIIVGSKEEFDQMMKAKQEVNFN</sequence>
<feature type="domain" description="RNA polymerase N-terminal" evidence="10">
    <location>
        <begin position="252"/>
        <end position="531"/>
    </location>
</feature>
<feature type="binding site" evidence="7">
    <location>
        <position position="906"/>
    </location>
    <ligand>
        <name>Zn(2+)</name>
        <dbReference type="ChEBI" id="CHEBI:29105"/>
        <label>2</label>
    </ligand>
</feature>
<feature type="binding site" evidence="7">
    <location>
        <position position="477"/>
    </location>
    <ligand>
        <name>Mg(2+)</name>
        <dbReference type="ChEBI" id="CHEBI:18420"/>
    </ligand>
</feature>
<dbReference type="Gene3D" id="2.40.40.20">
    <property type="match status" value="1"/>
</dbReference>
<reference evidence="11" key="1">
    <citation type="submission" date="2022-11" db="EMBL/GenBank/DDBJ databases">
        <title>Refractory cell wall polysaccharides provide important carbon source for microbial heterotrophs in the hadal ocean.</title>
        <authorList>
            <person name="Zhu X."/>
        </authorList>
    </citation>
    <scope>NUCLEOTIDE SEQUENCE</scope>
    <source>
        <strain evidence="11">MTRN7</strain>
    </source>
</reference>
<feature type="binding site" evidence="7">
    <location>
        <position position="81"/>
    </location>
    <ligand>
        <name>Zn(2+)</name>
        <dbReference type="ChEBI" id="CHEBI:29105"/>
        <label>1</label>
    </ligand>
</feature>
<comment type="catalytic activity">
    <reaction evidence="6 7 8">
        <text>RNA(n) + a ribonucleoside 5'-triphosphate = RNA(n+1) + diphosphate</text>
        <dbReference type="Rhea" id="RHEA:21248"/>
        <dbReference type="Rhea" id="RHEA-COMP:14527"/>
        <dbReference type="Rhea" id="RHEA-COMP:17342"/>
        <dbReference type="ChEBI" id="CHEBI:33019"/>
        <dbReference type="ChEBI" id="CHEBI:61557"/>
        <dbReference type="ChEBI" id="CHEBI:140395"/>
        <dbReference type="EC" id="2.7.7.6"/>
    </reaction>
</comment>
<dbReference type="Gene3D" id="2.40.50.100">
    <property type="match status" value="3"/>
</dbReference>
<keyword evidence="7" id="KW-0862">Zinc</keyword>
<dbReference type="InterPro" id="IPR007066">
    <property type="entry name" value="RNA_pol_Rpb1_3"/>
</dbReference>
<dbReference type="GO" id="GO:0003899">
    <property type="term" value="F:DNA-directed RNA polymerase activity"/>
    <property type="evidence" value="ECO:0007669"/>
    <property type="project" value="UniProtKB-EC"/>
</dbReference>
<dbReference type="Gene3D" id="3.30.60.280">
    <property type="match status" value="1"/>
</dbReference>
<name>A0ABT4RZA2_9FLAO</name>
<comment type="function">
    <text evidence="7 8">DNA-dependent RNA polymerase catalyzes the transcription of DNA into RNA using the four ribonucleoside triphosphates as substrates.</text>
</comment>
<dbReference type="Gene3D" id="1.10.40.90">
    <property type="match status" value="1"/>
</dbReference>
<feature type="binding site" evidence="7">
    <location>
        <position position="66"/>
    </location>
    <ligand>
        <name>Zn(2+)</name>
        <dbReference type="ChEBI" id="CHEBI:29105"/>
        <label>1</label>
    </ligand>
</feature>
<proteinExistence type="inferred from homology"/>
<feature type="binding site" evidence="7">
    <location>
        <position position="84"/>
    </location>
    <ligand>
        <name>Zn(2+)</name>
        <dbReference type="ChEBI" id="CHEBI:29105"/>
        <label>1</label>
    </ligand>
</feature>
<feature type="binding site" evidence="7">
    <location>
        <position position="909"/>
    </location>
    <ligand>
        <name>Zn(2+)</name>
        <dbReference type="ChEBI" id="CHEBI:29105"/>
        <label>2</label>
    </ligand>
</feature>
<evidence type="ECO:0000256" key="2">
    <source>
        <dbReference type="ARBA" id="ARBA00022679"/>
    </source>
</evidence>
<protein>
    <recommendedName>
        <fullName evidence="7">DNA-directed RNA polymerase subunit beta'</fullName>
        <shortName evidence="7">RNAP subunit beta'</shortName>
        <ecNumber evidence="7">2.7.7.6</ecNumber>
    </recommendedName>
    <alternativeName>
        <fullName evidence="7">RNA polymerase subunit beta'</fullName>
    </alternativeName>
    <alternativeName>
        <fullName evidence="7">Transcriptase subunit beta'</fullName>
    </alternativeName>
</protein>
<keyword evidence="1 7" id="KW-0240">DNA-directed RNA polymerase</keyword>
<dbReference type="PANTHER" id="PTHR19376:SF54">
    <property type="entry name" value="DNA-DIRECTED RNA POLYMERASE SUBUNIT BETA"/>
    <property type="match status" value="1"/>
</dbReference>
<evidence type="ECO:0000313" key="11">
    <source>
        <dbReference type="EMBL" id="MDA0177149.1"/>
    </source>
</evidence>
<keyword evidence="2 7" id="KW-0808">Transferase</keyword>